<dbReference type="Proteomes" id="UP000747542">
    <property type="component" value="Unassembled WGS sequence"/>
</dbReference>
<dbReference type="EMBL" id="JAHLQT010028808">
    <property type="protein sequence ID" value="KAG7161884.1"/>
    <property type="molecule type" value="Genomic_DNA"/>
</dbReference>
<comment type="caution">
    <text evidence="1">The sequence shown here is derived from an EMBL/GenBank/DDBJ whole genome shotgun (WGS) entry which is preliminary data.</text>
</comment>
<dbReference type="AlphaFoldDB" id="A0A8J5MSD7"/>
<accession>A0A8J5MSD7</accession>
<protein>
    <submittedName>
        <fullName evidence="1">Uncharacterized protein</fullName>
    </submittedName>
</protein>
<gene>
    <name evidence="1" type="ORF">Hamer_G007554</name>
    <name evidence="2" type="ORF">Hamer_G018487</name>
</gene>
<evidence type="ECO:0000313" key="1">
    <source>
        <dbReference type="EMBL" id="KAG7161884.1"/>
    </source>
</evidence>
<reference evidence="1" key="1">
    <citation type="journal article" date="2021" name="Sci. Adv.">
        <title>The American lobster genome reveals insights on longevity, neural, and immune adaptations.</title>
        <authorList>
            <person name="Polinski J.M."/>
            <person name="Zimin A.V."/>
            <person name="Clark K.F."/>
            <person name="Kohn A.B."/>
            <person name="Sadowski N."/>
            <person name="Timp W."/>
            <person name="Ptitsyn A."/>
            <person name="Khanna P."/>
            <person name="Romanova D.Y."/>
            <person name="Williams P."/>
            <person name="Greenwood S.J."/>
            <person name="Moroz L.L."/>
            <person name="Walt D.R."/>
            <person name="Bodnar A.G."/>
        </authorList>
    </citation>
    <scope>NUCLEOTIDE SEQUENCE</scope>
    <source>
        <strain evidence="1">GMGI-L3</strain>
    </source>
</reference>
<dbReference type="EMBL" id="JAHLQT010021080">
    <property type="protein sequence ID" value="KAG7168044.1"/>
    <property type="molecule type" value="Genomic_DNA"/>
</dbReference>
<organism evidence="1 3">
    <name type="scientific">Homarus americanus</name>
    <name type="common">American lobster</name>
    <dbReference type="NCBI Taxonomy" id="6706"/>
    <lineage>
        <taxon>Eukaryota</taxon>
        <taxon>Metazoa</taxon>
        <taxon>Ecdysozoa</taxon>
        <taxon>Arthropoda</taxon>
        <taxon>Crustacea</taxon>
        <taxon>Multicrustacea</taxon>
        <taxon>Malacostraca</taxon>
        <taxon>Eumalacostraca</taxon>
        <taxon>Eucarida</taxon>
        <taxon>Decapoda</taxon>
        <taxon>Pleocyemata</taxon>
        <taxon>Astacidea</taxon>
        <taxon>Nephropoidea</taxon>
        <taxon>Nephropidae</taxon>
        <taxon>Homarus</taxon>
    </lineage>
</organism>
<proteinExistence type="predicted"/>
<sequence>MLCEYDEGRYYDTWTVTDQVTNINDVCTQVHDTHSCDNHCQAYQINMNREVSVFIWHYMGKSVREWELLKIKAAQLAARAQRSVLGHVRAQRSVLGHVRAQRSVHGHVRVQRSVQAKMVKIPDVSPSSCAIETSAVAINTSTVAIDSAISCHR</sequence>
<evidence type="ECO:0000313" key="2">
    <source>
        <dbReference type="EMBL" id="KAG7168044.1"/>
    </source>
</evidence>
<keyword evidence="3" id="KW-1185">Reference proteome</keyword>
<name>A0A8J5MSD7_HOMAM</name>
<evidence type="ECO:0000313" key="3">
    <source>
        <dbReference type="Proteomes" id="UP000747542"/>
    </source>
</evidence>